<sequence>MGMLKAILFVSLFGLFAGESCVSKYDCIDVGCVHHTTVTCDNNLCTCTPITDVYRCLTPSDCKRHIHRGPLPSPNLDGLDVPNLSKMRLSLTSCVVLVILGGAIGFQCDQNATICRTSLEITEKLTMFHETEKAVYAKNGSLYRYDVTDVNLARPVNSGEVIAGDGWEKQRMVVVANGTLPGPPIVAYKGQVLVIRVKNSLPSDTVSVHWYGIEQRGTPYMDGASFITQCPINPGQTFTYTFRVDESGTYWYHSSAGAQRGKGLYGALIVLDREPPANLDKVDGDFVLQIQDWNHDYDAEQGYMLSKDGVYENRSQILTTRLPRGRNNSLWNAHSSLINGNGRYYDPQTGKHNEAPLRDFKVQEGKSYRFRVINAASVYSYRVSVDGHNITIIASDGKMVVPVEVESFWVHPGERFDFLLEATARRGKYMIRGVAEDAINPIPAEAVLHYLGARPDVDINSERSQCNETEPCTVLNCPFQFYRNNPKLRCLAIEELVSDVSNVIPEYQESHFQEFFLNFAIPGAETYPATVNNVQFLQPTVSALSQPNEIVKPCSKSGCKGNETCTCTNILDVIHNNTVQFVFMNMGKRQTSHTISMHGHSFYVLKMGFANYNETTGEYISQNEDIKCEGNATEDEAFCNKPSWTNPEWRNGNVSGLNLVDPPQKDTVVVPYGGYVVLRIKADNPGFWMIKSNSLPESLNGMAVLMNESFSYLPDVPKNFPTCRNFEGIDPDVLWTTPEPVTTTPIPTTTEPPTCVTSGDCHRHTWNNDNCLHKWECINGICHCNSST</sequence>
<feature type="signal peptide" evidence="5">
    <location>
        <begin position="1"/>
        <end position="18"/>
    </location>
</feature>
<keyword evidence="4" id="KW-0186">Copper</keyword>
<dbReference type="Pfam" id="PF07731">
    <property type="entry name" value="Cu-oxidase_2"/>
    <property type="match status" value="1"/>
</dbReference>
<dbReference type="PROSITE" id="PS00079">
    <property type="entry name" value="MULTICOPPER_OXIDASE1"/>
    <property type="match status" value="1"/>
</dbReference>
<evidence type="ECO:0000256" key="2">
    <source>
        <dbReference type="ARBA" id="ARBA00022723"/>
    </source>
</evidence>
<name>A0A8W8KRV8_MAGGI</name>
<dbReference type="InterPro" id="IPR001117">
    <property type="entry name" value="Cu-oxidase_2nd"/>
</dbReference>
<dbReference type="CDD" id="cd13905">
    <property type="entry name" value="CuRO_3_tcLLC2_insect_like"/>
    <property type="match status" value="1"/>
</dbReference>
<evidence type="ECO:0000256" key="5">
    <source>
        <dbReference type="SAM" id="SignalP"/>
    </source>
</evidence>
<dbReference type="Proteomes" id="UP000005408">
    <property type="component" value="Unassembled WGS sequence"/>
</dbReference>
<feature type="chain" id="PRO_5036475243" evidence="5">
    <location>
        <begin position="19"/>
        <end position="788"/>
    </location>
</feature>
<keyword evidence="3" id="KW-0560">Oxidoreductase</keyword>
<dbReference type="GO" id="GO:0005886">
    <property type="term" value="C:plasma membrane"/>
    <property type="evidence" value="ECO:0007669"/>
    <property type="project" value="TreeGrafter"/>
</dbReference>
<dbReference type="GO" id="GO:0006826">
    <property type="term" value="P:iron ion transport"/>
    <property type="evidence" value="ECO:0007669"/>
    <property type="project" value="TreeGrafter"/>
</dbReference>
<accession>A0A8W8KRV8</accession>
<dbReference type="InterPro" id="IPR045087">
    <property type="entry name" value="Cu-oxidase_fam"/>
</dbReference>
<evidence type="ECO:0000313" key="10">
    <source>
        <dbReference type="Proteomes" id="UP000005408"/>
    </source>
</evidence>
<evidence type="ECO:0000313" key="9">
    <source>
        <dbReference type="EnsemblMetazoa" id="G24693.3:cds"/>
    </source>
</evidence>
<dbReference type="FunFam" id="2.60.40.420:FF:000045">
    <property type="entry name" value="Laccase 2"/>
    <property type="match status" value="1"/>
</dbReference>
<keyword evidence="5" id="KW-0732">Signal</keyword>
<proteinExistence type="inferred from homology"/>
<dbReference type="SUPFAM" id="SSF49503">
    <property type="entry name" value="Cupredoxins"/>
    <property type="match status" value="3"/>
</dbReference>
<evidence type="ECO:0000256" key="1">
    <source>
        <dbReference type="ARBA" id="ARBA00010609"/>
    </source>
</evidence>
<dbReference type="CDD" id="cd13858">
    <property type="entry name" value="CuRO_1_tcLCC2_insect_like"/>
    <property type="match status" value="1"/>
</dbReference>
<dbReference type="InterPro" id="IPR033138">
    <property type="entry name" value="Cu_oxidase_CS"/>
</dbReference>
<dbReference type="EnsemblMetazoa" id="G24693.3">
    <property type="protein sequence ID" value="G24693.3:cds"/>
    <property type="gene ID" value="G24693"/>
</dbReference>
<evidence type="ECO:0000259" key="8">
    <source>
        <dbReference type="Pfam" id="PF07732"/>
    </source>
</evidence>
<feature type="domain" description="Plastocyanin-like" evidence="7">
    <location>
        <begin position="555"/>
        <end position="708"/>
    </location>
</feature>
<feature type="domain" description="Plastocyanin-like" evidence="6">
    <location>
        <begin position="318"/>
        <end position="452"/>
    </location>
</feature>
<dbReference type="Pfam" id="PF07732">
    <property type="entry name" value="Cu-oxidase_3"/>
    <property type="match status" value="1"/>
</dbReference>
<feature type="domain" description="Plastocyanin-like" evidence="8">
    <location>
        <begin position="169"/>
        <end position="274"/>
    </location>
</feature>
<evidence type="ECO:0000259" key="6">
    <source>
        <dbReference type="Pfam" id="PF00394"/>
    </source>
</evidence>
<evidence type="ECO:0000256" key="4">
    <source>
        <dbReference type="ARBA" id="ARBA00023008"/>
    </source>
</evidence>
<evidence type="ECO:0000256" key="3">
    <source>
        <dbReference type="ARBA" id="ARBA00023002"/>
    </source>
</evidence>
<comment type="similarity">
    <text evidence="1">Belongs to the multicopper oxidase family.</text>
</comment>
<dbReference type="Pfam" id="PF00394">
    <property type="entry name" value="Cu-oxidase"/>
    <property type="match status" value="1"/>
</dbReference>
<dbReference type="GO" id="GO:0005507">
    <property type="term" value="F:copper ion binding"/>
    <property type="evidence" value="ECO:0007669"/>
    <property type="project" value="InterPro"/>
</dbReference>
<dbReference type="PANTHER" id="PTHR11709">
    <property type="entry name" value="MULTI-COPPER OXIDASE"/>
    <property type="match status" value="1"/>
</dbReference>
<dbReference type="InterPro" id="IPR011707">
    <property type="entry name" value="Cu-oxidase-like_N"/>
</dbReference>
<dbReference type="InterPro" id="IPR008972">
    <property type="entry name" value="Cupredoxin"/>
</dbReference>
<dbReference type="PANTHER" id="PTHR11709:SF394">
    <property type="entry name" value="FI03373P-RELATED"/>
    <property type="match status" value="1"/>
</dbReference>
<organism evidence="9 10">
    <name type="scientific">Magallana gigas</name>
    <name type="common">Pacific oyster</name>
    <name type="synonym">Crassostrea gigas</name>
    <dbReference type="NCBI Taxonomy" id="29159"/>
    <lineage>
        <taxon>Eukaryota</taxon>
        <taxon>Metazoa</taxon>
        <taxon>Spiralia</taxon>
        <taxon>Lophotrochozoa</taxon>
        <taxon>Mollusca</taxon>
        <taxon>Bivalvia</taxon>
        <taxon>Autobranchia</taxon>
        <taxon>Pteriomorphia</taxon>
        <taxon>Ostreida</taxon>
        <taxon>Ostreoidea</taxon>
        <taxon>Ostreidae</taxon>
        <taxon>Magallana</taxon>
    </lineage>
</organism>
<dbReference type="Gene3D" id="2.60.40.420">
    <property type="entry name" value="Cupredoxins - blue copper proteins"/>
    <property type="match status" value="3"/>
</dbReference>
<evidence type="ECO:0000259" key="7">
    <source>
        <dbReference type="Pfam" id="PF07731"/>
    </source>
</evidence>
<keyword evidence="2" id="KW-0479">Metal-binding</keyword>
<dbReference type="AlphaFoldDB" id="A0A8W8KRV8"/>
<dbReference type="InterPro" id="IPR011706">
    <property type="entry name" value="Cu-oxidase_C"/>
</dbReference>
<dbReference type="CDD" id="cd13884">
    <property type="entry name" value="CuRO_2_tcLCC_insect_like"/>
    <property type="match status" value="1"/>
</dbReference>
<dbReference type="GO" id="GO:0016491">
    <property type="term" value="F:oxidoreductase activity"/>
    <property type="evidence" value="ECO:0007669"/>
    <property type="project" value="UniProtKB-KW"/>
</dbReference>
<reference evidence="9" key="1">
    <citation type="submission" date="2022-08" db="UniProtKB">
        <authorList>
            <consortium name="EnsemblMetazoa"/>
        </authorList>
    </citation>
    <scope>IDENTIFICATION</scope>
    <source>
        <strain evidence="9">05x7-T-G4-1.051#20</strain>
    </source>
</reference>
<protein>
    <submittedName>
        <fullName evidence="9">Uncharacterized protein</fullName>
    </submittedName>
</protein>
<keyword evidence="10" id="KW-1185">Reference proteome</keyword>